<dbReference type="Proteomes" id="UP001212996">
    <property type="component" value="Unassembled WGS sequence"/>
</dbReference>
<gene>
    <name evidence="1" type="ORF">PH362_26350</name>
</gene>
<dbReference type="AlphaFoldDB" id="A0AAW6BPD4"/>
<reference evidence="1" key="1">
    <citation type="submission" date="2023-01" db="EMBL/GenBank/DDBJ databases">
        <title>Genome sequencing of Photorhabdus bodei 09-20.</title>
        <authorList>
            <person name="Kalindamar S."/>
            <person name="Kumru S."/>
        </authorList>
    </citation>
    <scope>NUCLEOTIDE SEQUENCE</scope>
    <source>
        <strain evidence="1">09-20</strain>
    </source>
</reference>
<accession>A0AAW6BPD4</accession>
<protein>
    <submittedName>
        <fullName evidence="1">Uncharacterized protein</fullName>
    </submittedName>
</protein>
<evidence type="ECO:0000313" key="1">
    <source>
        <dbReference type="EMBL" id="MDB6375298.1"/>
    </source>
</evidence>
<dbReference type="RefSeq" id="WP_271868374.1">
    <property type="nucleotide sequence ID" value="NZ_JAQMFO010000137.1"/>
</dbReference>
<evidence type="ECO:0000313" key="2">
    <source>
        <dbReference type="Proteomes" id="UP001212996"/>
    </source>
</evidence>
<name>A0AAW6BPD4_9GAMM</name>
<dbReference type="EMBL" id="JAQMFO010000137">
    <property type="protein sequence ID" value="MDB6375298.1"/>
    <property type="molecule type" value="Genomic_DNA"/>
</dbReference>
<organism evidence="1 2">
    <name type="scientific">Photorhabdus bodei</name>
    <dbReference type="NCBI Taxonomy" id="2029681"/>
    <lineage>
        <taxon>Bacteria</taxon>
        <taxon>Pseudomonadati</taxon>
        <taxon>Pseudomonadota</taxon>
        <taxon>Gammaproteobacteria</taxon>
        <taxon>Enterobacterales</taxon>
        <taxon>Morganellaceae</taxon>
        <taxon>Photorhabdus</taxon>
    </lineage>
</organism>
<comment type="caution">
    <text evidence="1">The sequence shown here is derived from an EMBL/GenBank/DDBJ whole genome shotgun (WGS) entry which is preliminary data.</text>
</comment>
<sequence>MNKNIDKEELELGQRIFQSALRVNSALTEISIILHNKEQIYTDSYYNVISEIRAFNDTFFKINNKNDIKFKPVFWFELYEEITILSKYIESAKIKKNKVIFSDEVAKILYEVWFNFNRRLTL</sequence>
<proteinExistence type="predicted"/>